<feature type="compositionally biased region" description="Low complexity" evidence="1">
    <location>
        <begin position="158"/>
        <end position="170"/>
    </location>
</feature>
<accession>A0AAD6SGR0</accession>
<evidence type="ECO:0000256" key="1">
    <source>
        <dbReference type="SAM" id="MobiDB-lite"/>
    </source>
</evidence>
<dbReference type="EMBL" id="JARJCM010000128">
    <property type="protein sequence ID" value="KAJ7027180.1"/>
    <property type="molecule type" value="Genomic_DNA"/>
</dbReference>
<comment type="caution">
    <text evidence="2">The sequence shown here is derived from an EMBL/GenBank/DDBJ whole genome shotgun (WGS) entry which is preliminary data.</text>
</comment>
<feature type="region of interest" description="Disordered" evidence="1">
    <location>
        <begin position="152"/>
        <end position="197"/>
    </location>
</feature>
<sequence>MSLCTRAVVASTSPEGPAVSSLKRGRSPEGLVRVPSPVPVAKVPAKKRARVKTEEAKPESDHDDDRVRVKHMPNRSAGSVVPEYDYSVNKPSVVNALAKALDSTLKLKNRISSAEIQASDTGFNVAADVPTDNGLLYVIRTKPVISMHHDLQQTTPIGPSGSDRAPSSRSASDRRSNGTTGALTKHRNESPLVKGTGLGKPAVLRVRVLRVQVR</sequence>
<organism evidence="2 3">
    <name type="scientific">Mycena alexandri</name>
    <dbReference type="NCBI Taxonomy" id="1745969"/>
    <lineage>
        <taxon>Eukaryota</taxon>
        <taxon>Fungi</taxon>
        <taxon>Dikarya</taxon>
        <taxon>Basidiomycota</taxon>
        <taxon>Agaricomycotina</taxon>
        <taxon>Agaricomycetes</taxon>
        <taxon>Agaricomycetidae</taxon>
        <taxon>Agaricales</taxon>
        <taxon>Marasmiineae</taxon>
        <taxon>Mycenaceae</taxon>
        <taxon>Mycena</taxon>
    </lineage>
</organism>
<protein>
    <submittedName>
        <fullName evidence="2">Uncharacterized protein</fullName>
    </submittedName>
</protein>
<feature type="compositionally biased region" description="Low complexity" evidence="1">
    <location>
        <begin position="32"/>
        <end position="43"/>
    </location>
</feature>
<keyword evidence="3" id="KW-1185">Reference proteome</keyword>
<name>A0AAD6SGR0_9AGAR</name>
<dbReference type="AlphaFoldDB" id="A0AAD6SGR0"/>
<feature type="compositionally biased region" description="Basic and acidic residues" evidence="1">
    <location>
        <begin position="51"/>
        <end position="66"/>
    </location>
</feature>
<proteinExistence type="predicted"/>
<dbReference type="Proteomes" id="UP001218188">
    <property type="component" value="Unassembled WGS sequence"/>
</dbReference>
<evidence type="ECO:0000313" key="3">
    <source>
        <dbReference type="Proteomes" id="UP001218188"/>
    </source>
</evidence>
<evidence type="ECO:0000313" key="2">
    <source>
        <dbReference type="EMBL" id="KAJ7027180.1"/>
    </source>
</evidence>
<feature type="region of interest" description="Disordered" evidence="1">
    <location>
        <begin position="1"/>
        <end position="66"/>
    </location>
</feature>
<gene>
    <name evidence="2" type="ORF">C8F04DRAFT_1267319</name>
</gene>
<reference evidence="2" key="1">
    <citation type="submission" date="2023-03" db="EMBL/GenBank/DDBJ databases">
        <title>Massive genome expansion in bonnet fungi (Mycena s.s.) driven by repeated elements and novel gene families across ecological guilds.</title>
        <authorList>
            <consortium name="Lawrence Berkeley National Laboratory"/>
            <person name="Harder C.B."/>
            <person name="Miyauchi S."/>
            <person name="Viragh M."/>
            <person name="Kuo A."/>
            <person name="Thoen E."/>
            <person name="Andreopoulos B."/>
            <person name="Lu D."/>
            <person name="Skrede I."/>
            <person name="Drula E."/>
            <person name="Henrissat B."/>
            <person name="Morin E."/>
            <person name="Kohler A."/>
            <person name="Barry K."/>
            <person name="LaButti K."/>
            <person name="Morin E."/>
            <person name="Salamov A."/>
            <person name="Lipzen A."/>
            <person name="Mereny Z."/>
            <person name="Hegedus B."/>
            <person name="Baldrian P."/>
            <person name="Stursova M."/>
            <person name="Weitz H."/>
            <person name="Taylor A."/>
            <person name="Grigoriev I.V."/>
            <person name="Nagy L.G."/>
            <person name="Martin F."/>
            <person name="Kauserud H."/>
        </authorList>
    </citation>
    <scope>NUCLEOTIDE SEQUENCE</scope>
    <source>
        <strain evidence="2">CBHHK200</strain>
    </source>
</reference>